<dbReference type="eggNOG" id="KOG0254">
    <property type="taxonomic scope" value="Eukaryota"/>
</dbReference>
<organism evidence="11 12">
    <name type="scientific">Gossypium raimondii</name>
    <name type="common">Peruvian cotton</name>
    <name type="synonym">Gossypium klotzschianum subsp. raimondii</name>
    <dbReference type="NCBI Taxonomy" id="29730"/>
    <lineage>
        <taxon>Eukaryota</taxon>
        <taxon>Viridiplantae</taxon>
        <taxon>Streptophyta</taxon>
        <taxon>Embryophyta</taxon>
        <taxon>Tracheophyta</taxon>
        <taxon>Spermatophyta</taxon>
        <taxon>Magnoliopsida</taxon>
        <taxon>eudicotyledons</taxon>
        <taxon>Gunneridae</taxon>
        <taxon>Pentapetalae</taxon>
        <taxon>rosids</taxon>
        <taxon>malvids</taxon>
        <taxon>Malvales</taxon>
        <taxon>Malvaceae</taxon>
        <taxon>Malvoideae</taxon>
        <taxon>Gossypium</taxon>
    </lineage>
</organism>
<dbReference type="Gene3D" id="1.20.1250.20">
    <property type="entry name" value="MFS general substrate transporter like domains"/>
    <property type="match status" value="1"/>
</dbReference>
<dbReference type="PANTHER" id="PTHR48023:SF6">
    <property type="entry name" value="D-XYLOSE-PROTON SYMPORTER-LIKE 3, CHLOROPLASTIC"/>
    <property type="match status" value="1"/>
</dbReference>
<dbReference type="AlphaFoldDB" id="A0A0D2RLQ1"/>
<evidence type="ECO:0000256" key="8">
    <source>
        <dbReference type="RuleBase" id="RU003346"/>
    </source>
</evidence>
<proteinExistence type="inferred from homology"/>
<feature type="transmembrane region" description="Helical" evidence="9">
    <location>
        <begin position="457"/>
        <end position="482"/>
    </location>
</feature>
<dbReference type="OMA" id="TGSHMES"/>
<feature type="domain" description="Major facilitator superfamily (MFS) profile" evidence="10">
    <location>
        <begin position="104"/>
        <end position="548"/>
    </location>
</feature>
<reference evidence="11 12" key="1">
    <citation type="journal article" date="2012" name="Nature">
        <title>Repeated polyploidization of Gossypium genomes and the evolution of spinnable cotton fibres.</title>
        <authorList>
            <person name="Paterson A.H."/>
            <person name="Wendel J.F."/>
            <person name="Gundlach H."/>
            <person name="Guo H."/>
            <person name="Jenkins J."/>
            <person name="Jin D."/>
            <person name="Llewellyn D."/>
            <person name="Showmaker K.C."/>
            <person name="Shu S."/>
            <person name="Udall J."/>
            <person name="Yoo M.J."/>
            <person name="Byers R."/>
            <person name="Chen W."/>
            <person name="Doron-Faigenboim A."/>
            <person name="Duke M.V."/>
            <person name="Gong L."/>
            <person name="Grimwood J."/>
            <person name="Grover C."/>
            <person name="Grupp K."/>
            <person name="Hu G."/>
            <person name="Lee T.H."/>
            <person name="Li J."/>
            <person name="Lin L."/>
            <person name="Liu T."/>
            <person name="Marler B.S."/>
            <person name="Page J.T."/>
            <person name="Roberts A.W."/>
            <person name="Romanel E."/>
            <person name="Sanders W.S."/>
            <person name="Szadkowski E."/>
            <person name="Tan X."/>
            <person name="Tang H."/>
            <person name="Xu C."/>
            <person name="Wang J."/>
            <person name="Wang Z."/>
            <person name="Zhang D."/>
            <person name="Zhang L."/>
            <person name="Ashrafi H."/>
            <person name="Bedon F."/>
            <person name="Bowers J.E."/>
            <person name="Brubaker C.L."/>
            <person name="Chee P.W."/>
            <person name="Das S."/>
            <person name="Gingle A.R."/>
            <person name="Haigler C.H."/>
            <person name="Harker D."/>
            <person name="Hoffmann L.V."/>
            <person name="Hovav R."/>
            <person name="Jones D.C."/>
            <person name="Lemke C."/>
            <person name="Mansoor S."/>
            <person name="ur Rahman M."/>
            <person name="Rainville L.N."/>
            <person name="Rambani A."/>
            <person name="Reddy U.K."/>
            <person name="Rong J.K."/>
            <person name="Saranga Y."/>
            <person name="Scheffler B.E."/>
            <person name="Scheffler J.A."/>
            <person name="Stelly D.M."/>
            <person name="Triplett B.A."/>
            <person name="Van Deynze A."/>
            <person name="Vaslin M.F."/>
            <person name="Waghmare V.N."/>
            <person name="Walford S.A."/>
            <person name="Wright R.J."/>
            <person name="Zaki E.A."/>
            <person name="Zhang T."/>
            <person name="Dennis E.S."/>
            <person name="Mayer K.F."/>
            <person name="Peterson D.G."/>
            <person name="Rokhsar D.S."/>
            <person name="Wang X."/>
            <person name="Schmutz J."/>
        </authorList>
    </citation>
    <scope>NUCLEOTIDE SEQUENCE [LARGE SCALE GENOMIC DNA]</scope>
</reference>
<dbReference type="FunFam" id="1.20.1250.20:FF:000118">
    <property type="entry name" value="D-xylose-proton symporter-like 3, chloroplastic"/>
    <property type="match status" value="1"/>
</dbReference>
<dbReference type="GO" id="GO:0005737">
    <property type="term" value="C:cytoplasm"/>
    <property type="evidence" value="ECO:0007669"/>
    <property type="project" value="UniProtKB-ARBA"/>
</dbReference>
<dbReference type="Gramene" id="KJB20000">
    <property type="protein sequence ID" value="KJB20000"/>
    <property type="gene ID" value="B456_003G129000"/>
</dbReference>
<feature type="transmembrane region" description="Helical" evidence="9">
    <location>
        <begin position="139"/>
        <end position="166"/>
    </location>
</feature>
<evidence type="ECO:0000256" key="7">
    <source>
        <dbReference type="ARBA" id="ARBA00023136"/>
    </source>
</evidence>
<keyword evidence="6 9" id="KW-1133">Transmembrane helix</keyword>
<dbReference type="InterPro" id="IPR036259">
    <property type="entry name" value="MFS_trans_sf"/>
</dbReference>
<evidence type="ECO:0000256" key="2">
    <source>
        <dbReference type="ARBA" id="ARBA00010992"/>
    </source>
</evidence>
<evidence type="ECO:0000256" key="4">
    <source>
        <dbReference type="ARBA" id="ARBA00022597"/>
    </source>
</evidence>
<evidence type="ECO:0000256" key="3">
    <source>
        <dbReference type="ARBA" id="ARBA00022448"/>
    </source>
</evidence>
<comment type="subcellular location">
    <subcellularLocation>
        <location evidence="1">Membrane</location>
        <topology evidence="1">Multi-pass membrane protein</topology>
    </subcellularLocation>
</comment>
<feature type="transmembrane region" description="Helical" evidence="9">
    <location>
        <begin position="494"/>
        <end position="513"/>
    </location>
</feature>
<feature type="transmembrane region" description="Helical" evidence="9">
    <location>
        <begin position="178"/>
        <end position="200"/>
    </location>
</feature>
<evidence type="ECO:0000313" key="11">
    <source>
        <dbReference type="EMBL" id="KJB20000.1"/>
    </source>
</evidence>
<evidence type="ECO:0000256" key="9">
    <source>
        <dbReference type="SAM" id="Phobius"/>
    </source>
</evidence>
<dbReference type="InterPro" id="IPR005828">
    <property type="entry name" value="MFS_sugar_transport-like"/>
</dbReference>
<dbReference type="InterPro" id="IPR003663">
    <property type="entry name" value="Sugar/inositol_transpt"/>
</dbReference>
<feature type="transmembrane region" description="Helical" evidence="9">
    <location>
        <begin position="430"/>
        <end position="451"/>
    </location>
</feature>
<gene>
    <name evidence="11" type="ORF">B456_003G129000</name>
</gene>
<dbReference type="GO" id="GO:0022857">
    <property type="term" value="F:transmembrane transporter activity"/>
    <property type="evidence" value="ECO:0007669"/>
    <property type="project" value="InterPro"/>
</dbReference>
<feature type="transmembrane region" description="Helical" evidence="9">
    <location>
        <begin position="525"/>
        <end position="544"/>
    </location>
</feature>
<evidence type="ECO:0000256" key="6">
    <source>
        <dbReference type="ARBA" id="ARBA00022989"/>
    </source>
</evidence>
<dbReference type="InterPro" id="IPR050820">
    <property type="entry name" value="MFS_Sugar_Transporter"/>
</dbReference>
<dbReference type="EMBL" id="CM001742">
    <property type="protein sequence ID" value="KJB20000.1"/>
    <property type="molecule type" value="Genomic_DNA"/>
</dbReference>
<dbReference type="Proteomes" id="UP000032304">
    <property type="component" value="Chromosome 3"/>
</dbReference>
<comment type="similarity">
    <text evidence="2 8">Belongs to the major facilitator superfamily. Sugar transporter (TC 2.A.1.1) family.</text>
</comment>
<dbReference type="KEGG" id="gra:105788787"/>
<dbReference type="SUPFAM" id="SSF103473">
    <property type="entry name" value="MFS general substrate transporter"/>
    <property type="match status" value="1"/>
</dbReference>
<evidence type="ECO:0000259" key="10">
    <source>
        <dbReference type="PROSITE" id="PS50850"/>
    </source>
</evidence>
<feature type="transmembrane region" description="Helical" evidence="9">
    <location>
        <begin position="266"/>
        <end position="285"/>
    </location>
</feature>
<evidence type="ECO:0000313" key="12">
    <source>
        <dbReference type="Proteomes" id="UP000032304"/>
    </source>
</evidence>
<keyword evidence="12" id="KW-1185">Reference proteome</keyword>
<protein>
    <recommendedName>
        <fullName evidence="10">Major facilitator superfamily (MFS) profile domain-containing protein</fullName>
    </recommendedName>
</protein>
<dbReference type="OrthoDB" id="6612291at2759"/>
<dbReference type="PRINTS" id="PR00171">
    <property type="entry name" value="SUGRTRNSPORT"/>
</dbReference>
<dbReference type="GO" id="GO:0016020">
    <property type="term" value="C:membrane"/>
    <property type="evidence" value="ECO:0007669"/>
    <property type="project" value="UniProtKB-SubCell"/>
</dbReference>
<dbReference type="PANTHER" id="PTHR48023">
    <property type="entry name" value="D-XYLOSE-PROTON SYMPORTER-LIKE 2"/>
    <property type="match status" value="1"/>
</dbReference>
<keyword evidence="3 8" id="KW-0813">Transport</keyword>
<feature type="transmembrane region" description="Helical" evidence="9">
    <location>
        <begin position="236"/>
        <end position="254"/>
    </location>
</feature>
<dbReference type="PROSITE" id="PS00217">
    <property type="entry name" value="SUGAR_TRANSPORT_2"/>
    <property type="match status" value="1"/>
</dbReference>
<dbReference type="InterPro" id="IPR020846">
    <property type="entry name" value="MFS_dom"/>
</dbReference>
<keyword evidence="4" id="KW-0762">Sugar transport</keyword>
<dbReference type="Pfam" id="PF00083">
    <property type="entry name" value="Sugar_tr"/>
    <property type="match status" value="1"/>
</dbReference>
<evidence type="ECO:0000256" key="5">
    <source>
        <dbReference type="ARBA" id="ARBA00022692"/>
    </source>
</evidence>
<evidence type="ECO:0000256" key="1">
    <source>
        <dbReference type="ARBA" id="ARBA00004141"/>
    </source>
</evidence>
<dbReference type="PROSITE" id="PS50850">
    <property type="entry name" value="MFS"/>
    <property type="match status" value="1"/>
</dbReference>
<feature type="transmembrane region" description="Helical" evidence="9">
    <location>
        <begin position="206"/>
        <end position="224"/>
    </location>
</feature>
<dbReference type="STRING" id="29730.A0A0D2RLQ1"/>
<dbReference type="Gramene" id="KJB20001">
    <property type="protein sequence ID" value="KJB20001"/>
    <property type="gene ID" value="B456_003G129000"/>
</dbReference>
<dbReference type="EMBL" id="CM001742">
    <property type="protein sequence ID" value="KJB20001.1"/>
    <property type="molecule type" value="Genomic_DNA"/>
</dbReference>
<dbReference type="CDD" id="cd17362">
    <property type="entry name" value="MFS_GLUT10_12_Class3_like"/>
    <property type="match status" value="1"/>
</dbReference>
<name>A0A0D2RLQ1_GOSRA</name>
<keyword evidence="7 9" id="KW-0472">Membrane</keyword>
<accession>A0A0D2RLQ1</accession>
<feature type="transmembrane region" description="Helical" evidence="9">
    <location>
        <begin position="101"/>
        <end position="119"/>
    </location>
</feature>
<sequence length="561" mass="60322">MACSATIQPLLNFELSHSHQPKRPYSLPLCSFIKKPRLSPKHFFSQSKDYTKINIFSSPSLFSRQKPGSHVAAQSDYSSGEEAESLLPDSAYQEPFSWSSVILPFLFPALGGLLFGYDIGATSGATISLQSPELSGTTWFNLSAIQLGLVVSGSLYGALLGSLLVYPVADSLGRRRELLIAALLYVLGGVLTAFAPGLSVLLVGRLLYGLGIGLAMHGAPLYIAETCPSQIRGTLISLKELFIVLGILLGYFVGSFQINAVGGWRYMYGCSAPVALLMGLGMWSLPPSPRWLILRAVQGKGSLQELKEKAILALSKLRGRAPGDEASEKQIEDTLISVKSAYMEQESEGNILEVFQGPSLKAFIIGGGLVLFQQITGQPSVLYYAGPILQSAGFSAAADATRLSVVVGLFKLLMTWIAVAKVDDLGRRPLLIGGVGGIALSLFLLCAYYKFLGEFPYVAVAALLLYVGCYQISFGPISWLMVSEIFPLRTRGKGISLAVLTNFGSNAIVTFAFSPLKELLGAENLFLLFGVIALISLLFVALYVPETKGLSLEEIESKLLK</sequence>
<keyword evidence="5 9" id="KW-0812">Transmembrane</keyword>
<dbReference type="GO" id="GO:1904659">
    <property type="term" value="P:D-glucose transmembrane transport"/>
    <property type="evidence" value="ECO:0007669"/>
    <property type="project" value="UniProtKB-ARBA"/>
</dbReference>
<dbReference type="NCBIfam" id="TIGR00879">
    <property type="entry name" value="SP"/>
    <property type="match status" value="1"/>
</dbReference>
<dbReference type="InterPro" id="IPR005829">
    <property type="entry name" value="Sugar_transporter_CS"/>
</dbReference>